<comment type="caution">
    <text evidence="1">The sequence shown here is derived from an EMBL/GenBank/DDBJ whole genome shotgun (WGS) entry which is preliminary data.</text>
</comment>
<dbReference type="Proteomes" id="UP000567179">
    <property type="component" value="Unassembled WGS sequence"/>
</dbReference>
<reference evidence="1 2" key="1">
    <citation type="journal article" date="2020" name="ISME J.">
        <title>Uncovering the hidden diversity of litter-decomposition mechanisms in mushroom-forming fungi.</title>
        <authorList>
            <person name="Floudas D."/>
            <person name="Bentzer J."/>
            <person name="Ahren D."/>
            <person name="Johansson T."/>
            <person name="Persson P."/>
            <person name="Tunlid A."/>
        </authorList>
    </citation>
    <scope>NUCLEOTIDE SEQUENCE [LARGE SCALE GENOMIC DNA]</scope>
    <source>
        <strain evidence="1 2">CBS 101986</strain>
    </source>
</reference>
<organism evidence="1 2">
    <name type="scientific">Psilocybe cf. subviscida</name>
    <dbReference type="NCBI Taxonomy" id="2480587"/>
    <lineage>
        <taxon>Eukaryota</taxon>
        <taxon>Fungi</taxon>
        <taxon>Dikarya</taxon>
        <taxon>Basidiomycota</taxon>
        <taxon>Agaricomycotina</taxon>
        <taxon>Agaricomycetes</taxon>
        <taxon>Agaricomycetidae</taxon>
        <taxon>Agaricales</taxon>
        <taxon>Agaricineae</taxon>
        <taxon>Strophariaceae</taxon>
        <taxon>Psilocybe</taxon>
    </lineage>
</organism>
<sequence length="349" mass="39530">MQTSILHLIPSKLYLHRVHRVHIPSTPVMQVTTKTTISLTGTATLLANQKAASVMVPPTLERPVCLVAEKVRVATDLLTAMHKSLAIYTKKTKAVEELVSGKSLFKTECEDVRQVLLAINRHAVDFTASCQREPDNRAISAQRCQRSGKAILSQIQELIRTYEEALESILNRRKVLTYAWTPDMEIVARKDAQFSETEAAKCTPENMVSILYQTLDDIRVCLRDLFAFWDNHVTFLTLILNRQSNFPIPGKETSFAVAIWTKHQKTLLQSSSSLSECTDALSAQFLRTPATSGLRVPWRRDTYPKPSAKRQLTRTMTMWTPSSSQSFEKPTQQEMVKPMWLTGLLRRLA</sequence>
<dbReference type="EMBL" id="JAACJJ010000002">
    <property type="protein sequence ID" value="KAF5329312.1"/>
    <property type="molecule type" value="Genomic_DNA"/>
</dbReference>
<name>A0A8H5BTL5_9AGAR</name>
<dbReference type="OrthoDB" id="3024029at2759"/>
<accession>A0A8H5BTL5</accession>
<protein>
    <submittedName>
        <fullName evidence="1">Uncharacterized protein</fullName>
    </submittedName>
</protein>
<dbReference type="AlphaFoldDB" id="A0A8H5BTL5"/>
<gene>
    <name evidence="1" type="ORF">D9619_009397</name>
</gene>
<keyword evidence="2" id="KW-1185">Reference proteome</keyword>
<proteinExistence type="predicted"/>
<evidence type="ECO:0000313" key="1">
    <source>
        <dbReference type="EMBL" id="KAF5329312.1"/>
    </source>
</evidence>
<evidence type="ECO:0000313" key="2">
    <source>
        <dbReference type="Proteomes" id="UP000567179"/>
    </source>
</evidence>